<protein>
    <recommendedName>
        <fullName evidence="4">Pseudouridine synthase</fullName>
        <ecNumber evidence="4">5.4.99.-</ecNumber>
    </recommendedName>
</protein>
<comment type="catalytic activity">
    <reaction evidence="4">
        <text>a uridine in RNA = a pseudouridine in RNA</text>
        <dbReference type="Rhea" id="RHEA:48348"/>
        <dbReference type="Rhea" id="RHEA-COMP:12068"/>
        <dbReference type="Rhea" id="RHEA-COMP:12069"/>
        <dbReference type="ChEBI" id="CHEBI:65314"/>
        <dbReference type="ChEBI" id="CHEBI:65315"/>
    </reaction>
</comment>
<dbReference type="InterPro" id="IPR006225">
    <property type="entry name" value="PsdUridine_synth_RluC/D"/>
</dbReference>
<dbReference type="InterPro" id="IPR006224">
    <property type="entry name" value="PsdUridine_synth_RluA-like_CS"/>
</dbReference>
<keyword evidence="8" id="KW-1185">Reference proteome</keyword>
<sequence>MKKTRTGSRPEKKTPKSDKVTVEHSGPLLTSLIKAFPQKSRSLLKAVLRDQQVLVDDHPITQFDHLLKAGQTLEVLWEKTSPRNRLHGLKIVFEDEYLIVVEKPAGLLTVATDKEKRKTAYALLSDYVKTEHPDNKIFIVHRIDRETSGLLLFAKNEAIKHQIQETWGATIKERIYVAVVEGEVLREGGTITSFLNESKAFKVYSSQNPKNGQKAVTHYKTLKTGKDYSLLEIQLETGRKHQIRVHLQDIGHPVVGDTKYGSQQKPLGRLGLHARVLAFTHPATGKLCRFDTGIPSKFHRLFPRE</sequence>
<dbReference type="EC" id="5.4.99.-" evidence="4"/>
<evidence type="ECO:0000256" key="1">
    <source>
        <dbReference type="ARBA" id="ARBA00010876"/>
    </source>
</evidence>
<feature type="compositionally biased region" description="Basic and acidic residues" evidence="5">
    <location>
        <begin position="8"/>
        <end position="21"/>
    </location>
</feature>
<dbReference type="NCBIfam" id="TIGR00005">
    <property type="entry name" value="rluA_subfam"/>
    <property type="match status" value="1"/>
</dbReference>
<gene>
    <name evidence="7" type="ORF">DPPLL_13700</name>
</gene>
<dbReference type="CDD" id="cd00165">
    <property type="entry name" value="S4"/>
    <property type="match status" value="1"/>
</dbReference>
<dbReference type="PANTHER" id="PTHR21600:SF44">
    <property type="entry name" value="RIBOSOMAL LARGE SUBUNIT PSEUDOURIDINE SYNTHASE D"/>
    <property type="match status" value="1"/>
</dbReference>
<evidence type="ECO:0000313" key="7">
    <source>
        <dbReference type="EMBL" id="BDD87005.1"/>
    </source>
</evidence>
<dbReference type="RefSeq" id="WP_284154058.1">
    <property type="nucleotide sequence ID" value="NZ_AP025516.1"/>
</dbReference>
<proteinExistence type="inferred from homology"/>
<dbReference type="SUPFAM" id="SSF55120">
    <property type="entry name" value="Pseudouridine synthase"/>
    <property type="match status" value="1"/>
</dbReference>
<evidence type="ECO:0000313" key="8">
    <source>
        <dbReference type="Proteomes" id="UP000830055"/>
    </source>
</evidence>
<dbReference type="PANTHER" id="PTHR21600">
    <property type="entry name" value="MITOCHONDRIAL RNA PSEUDOURIDINE SYNTHASE"/>
    <property type="match status" value="1"/>
</dbReference>
<organism evidence="7 8">
    <name type="scientific">Desulfofustis limnaeus</name>
    <dbReference type="NCBI Taxonomy" id="2740163"/>
    <lineage>
        <taxon>Bacteria</taxon>
        <taxon>Pseudomonadati</taxon>
        <taxon>Thermodesulfobacteriota</taxon>
        <taxon>Desulfobulbia</taxon>
        <taxon>Desulfobulbales</taxon>
        <taxon>Desulfocapsaceae</taxon>
        <taxon>Desulfofustis</taxon>
    </lineage>
</organism>
<dbReference type="InterPro" id="IPR020103">
    <property type="entry name" value="PsdUridine_synth_cat_dom_sf"/>
</dbReference>
<keyword evidence="2 4" id="KW-0413">Isomerase</keyword>
<comment type="function">
    <text evidence="4">Responsible for synthesis of pseudouridine from uracil.</text>
</comment>
<name>A0ABN6M2B5_9BACT</name>
<comment type="similarity">
    <text evidence="1 4">Belongs to the pseudouridine synthase RluA family.</text>
</comment>
<keyword evidence="3" id="KW-0694">RNA-binding</keyword>
<evidence type="ECO:0000256" key="4">
    <source>
        <dbReference type="RuleBase" id="RU362028"/>
    </source>
</evidence>
<dbReference type="InterPro" id="IPR006145">
    <property type="entry name" value="PsdUridine_synth_RsuA/RluA"/>
</dbReference>
<accession>A0ABN6M2B5</accession>
<dbReference type="PROSITE" id="PS50889">
    <property type="entry name" value="S4"/>
    <property type="match status" value="1"/>
</dbReference>
<dbReference type="InterPro" id="IPR050188">
    <property type="entry name" value="RluA_PseudoU_synthase"/>
</dbReference>
<dbReference type="Proteomes" id="UP000830055">
    <property type="component" value="Chromosome"/>
</dbReference>
<dbReference type="PROSITE" id="PS01129">
    <property type="entry name" value="PSI_RLU"/>
    <property type="match status" value="1"/>
</dbReference>
<dbReference type="InterPro" id="IPR036986">
    <property type="entry name" value="S4_RNA-bd_sf"/>
</dbReference>
<feature type="domain" description="Pseudouridine synthase RsuA/RluA-like" evidence="6">
    <location>
        <begin position="97"/>
        <end position="248"/>
    </location>
</feature>
<dbReference type="CDD" id="cd02869">
    <property type="entry name" value="PseudoU_synth_RluA_like"/>
    <property type="match status" value="1"/>
</dbReference>
<evidence type="ECO:0000256" key="5">
    <source>
        <dbReference type="SAM" id="MobiDB-lite"/>
    </source>
</evidence>
<reference evidence="7 8" key="1">
    <citation type="submission" date="2022-01" db="EMBL/GenBank/DDBJ databases">
        <title>Desulfofustis limnae sp. nov., a novel mesophilic sulfate-reducing bacterium isolated from marsh soil.</title>
        <authorList>
            <person name="Watanabe M."/>
            <person name="Takahashi A."/>
            <person name="Kojima H."/>
            <person name="Fukui M."/>
        </authorList>
    </citation>
    <scope>NUCLEOTIDE SEQUENCE [LARGE SCALE GENOMIC DNA]</scope>
    <source>
        <strain evidence="7 8">PPLL</strain>
    </source>
</reference>
<dbReference type="Gene3D" id="3.30.2350.10">
    <property type="entry name" value="Pseudouridine synthase"/>
    <property type="match status" value="1"/>
</dbReference>
<dbReference type="Gene3D" id="3.10.290.10">
    <property type="entry name" value="RNA-binding S4 domain"/>
    <property type="match status" value="1"/>
</dbReference>
<dbReference type="EMBL" id="AP025516">
    <property type="protein sequence ID" value="BDD87005.1"/>
    <property type="molecule type" value="Genomic_DNA"/>
</dbReference>
<feature type="region of interest" description="Disordered" evidence="5">
    <location>
        <begin position="1"/>
        <end position="21"/>
    </location>
</feature>
<evidence type="ECO:0000256" key="2">
    <source>
        <dbReference type="ARBA" id="ARBA00023235"/>
    </source>
</evidence>
<evidence type="ECO:0000256" key="3">
    <source>
        <dbReference type="PROSITE-ProRule" id="PRU00182"/>
    </source>
</evidence>
<evidence type="ECO:0000259" key="6">
    <source>
        <dbReference type="Pfam" id="PF00849"/>
    </source>
</evidence>
<dbReference type="Pfam" id="PF00849">
    <property type="entry name" value="PseudoU_synth_2"/>
    <property type="match status" value="1"/>
</dbReference>